<dbReference type="GO" id="GO:0072546">
    <property type="term" value="C:EMC complex"/>
    <property type="evidence" value="ECO:0007669"/>
    <property type="project" value="TreeGrafter"/>
</dbReference>
<sequence length="146" mass="16812">MSFLSKLLYFIGSFCLLHSGFSSYEFTQYFKQVHKGLNTPLPLDIKIEAILGLLFFIIASFHSILISPKLSLIDNDPNNSDHTSLLLKSNQDSLFFKPIKMRKAMAEYELIGACPFQAIESKPSYIDILQRKNEFNQWLLNTKKEI</sequence>
<dbReference type="Pfam" id="PF10270">
    <property type="entry name" value="MMgT"/>
    <property type="match status" value="1"/>
</dbReference>
<feature type="transmembrane region" description="Helical" evidence="6">
    <location>
        <begin position="47"/>
        <end position="66"/>
    </location>
</feature>
<keyword evidence="5 6" id="KW-0472">Membrane</keyword>
<protein>
    <recommendedName>
        <fullName evidence="9">ER membrane protein complex subunit 5</fullName>
    </recommendedName>
</protein>
<dbReference type="RefSeq" id="XP_020045104.1">
    <property type="nucleotide sequence ID" value="XM_020190875.1"/>
</dbReference>
<dbReference type="EMBL" id="KV454489">
    <property type="protein sequence ID" value="ODV58797.1"/>
    <property type="molecule type" value="Genomic_DNA"/>
</dbReference>
<dbReference type="GO" id="GO:0034975">
    <property type="term" value="P:protein folding in endoplasmic reticulum"/>
    <property type="evidence" value="ECO:0007669"/>
    <property type="project" value="TreeGrafter"/>
</dbReference>
<gene>
    <name evidence="7" type="ORF">ASCRUDRAFT_38639</name>
</gene>
<comment type="subcellular location">
    <subcellularLocation>
        <location evidence="1">Endomembrane system</location>
        <topology evidence="1">Multi-pass membrane protein</topology>
    </subcellularLocation>
</comment>
<organism evidence="7 8">
    <name type="scientific">Ascoidea rubescens DSM 1968</name>
    <dbReference type="NCBI Taxonomy" id="1344418"/>
    <lineage>
        <taxon>Eukaryota</taxon>
        <taxon>Fungi</taxon>
        <taxon>Dikarya</taxon>
        <taxon>Ascomycota</taxon>
        <taxon>Saccharomycotina</taxon>
        <taxon>Saccharomycetes</taxon>
        <taxon>Ascoideaceae</taxon>
        <taxon>Ascoidea</taxon>
    </lineage>
</organism>
<evidence type="ECO:0000313" key="8">
    <source>
        <dbReference type="Proteomes" id="UP000095038"/>
    </source>
</evidence>
<dbReference type="STRING" id="1344418.A0A1D2VBG3"/>
<accession>A0A1D2VBG3</accession>
<evidence type="ECO:0008006" key="9">
    <source>
        <dbReference type="Google" id="ProtNLM"/>
    </source>
</evidence>
<dbReference type="FunCoup" id="A0A1D2VBG3">
    <property type="interactions" value="47"/>
</dbReference>
<evidence type="ECO:0000313" key="7">
    <source>
        <dbReference type="EMBL" id="ODV58797.1"/>
    </source>
</evidence>
<dbReference type="GeneID" id="30964511"/>
<dbReference type="AlphaFoldDB" id="A0A1D2VBG3"/>
<dbReference type="Proteomes" id="UP000095038">
    <property type="component" value="Unassembled WGS sequence"/>
</dbReference>
<dbReference type="OrthoDB" id="44756at2759"/>
<dbReference type="PANTHER" id="PTHR28144">
    <property type="entry name" value="ER MEMBRANE PROTEIN COMPLEX SUBUNIT 5"/>
    <property type="match status" value="1"/>
</dbReference>
<reference evidence="8" key="1">
    <citation type="submission" date="2016-05" db="EMBL/GenBank/DDBJ databases">
        <title>Comparative genomics of biotechnologically important yeasts.</title>
        <authorList>
            <consortium name="DOE Joint Genome Institute"/>
            <person name="Riley R."/>
            <person name="Haridas S."/>
            <person name="Wolfe K.H."/>
            <person name="Lopes M.R."/>
            <person name="Hittinger C.T."/>
            <person name="Goker M."/>
            <person name="Salamov A."/>
            <person name="Wisecaver J."/>
            <person name="Long T.M."/>
            <person name="Aerts A.L."/>
            <person name="Barry K."/>
            <person name="Choi C."/>
            <person name="Clum A."/>
            <person name="Coughlan A.Y."/>
            <person name="Deshpande S."/>
            <person name="Douglass A.P."/>
            <person name="Hanson S.J."/>
            <person name="Klenk H.-P."/>
            <person name="Labutti K."/>
            <person name="Lapidus A."/>
            <person name="Lindquist E."/>
            <person name="Lipzen A."/>
            <person name="Meier-Kolthoff J.P."/>
            <person name="Ohm R.A."/>
            <person name="Otillar R.P."/>
            <person name="Pangilinan J."/>
            <person name="Peng Y."/>
            <person name="Rokas A."/>
            <person name="Rosa C.A."/>
            <person name="Scheuner C."/>
            <person name="Sibirny A.A."/>
            <person name="Slot J.C."/>
            <person name="Stielow J.B."/>
            <person name="Sun H."/>
            <person name="Kurtzman C.P."/>
            <person name="Blackwell M."/>
            <person name="Grigoriev I.V."/>
            <person name="Jeffries T.W."/>
        </authorList>
    </citation>
    <scope>NUCLEOTIDE SEQUENCE [LARGE SCALE GENOMIC DNA]</scope>
    <source>
        <strain evidence="8">DSM 1968</strain>
    </source>
</reference>
<keyword evidence="8" id="KW-1185">Reference proteome</keyword>
<evidence type="ECO:0000256" key="4">
    <source>
        <dbReference type="ARBA" id="ARBA00022989"/>
    </source>
</evidence>
<keyword evidence="4 6" id="KW-1133">Transmembrane helix</keyword>
<dbReference type="InterPro" id="IPR018937">
    <property type="entry name" value="MMgT"/>
</dbReference>
<keyword evidence="3 6" id="KW-0812">Transmembrane</keyword>
<dbReference type="InterPro" id="IPR053279">
    <property type="entry name" value="EMC_subunit"/>
</dbReference>
<evidence type="ECO:0000256" key="2">
    <source>
        <dbReference type="ARBA" id="ARBA00006109"/>
    </source>
</evidence>
<proteinExistence type="inferred from homology"/>
<evidence type="ECO:0000256" key="6">
    <source>
        <dbReference type="SAM" id="Phobius"/>
    </source>
</evidence>
<evidence type="ECO:0000256" key="5">
    <source>
        <dbReference type="ARBA" id="ARBA00023136"/>
    </source>
</evidence>
<comment type="similarity">
    <text evidence="2">Belongs to the membrane magnesium transporter (TC 1.A.67) family.</text>
</comment>
<dbReference type="PANTHER" id="PTHR28144:SF1">
    <property type="entry name" value="ER MEMBRANE PROTEIN COMPLEX SUBUNIT 5"/>
    <property type="match status" value="1"/>
</dbReference>
<evidence type="ECO:0000256" key="3">
    <source>
        <dbReference type="ARBA" id="ARBA00022692"/>
    </source>
</evidence>
<dbReference type="InParanoid" id="A0A1D2VBG3"/>
<name>A0A1D2VBG3_9ASCO</name>
<evidence type="ECO:0000256" key="1">
    <source>
        <dbReference type="ARBA" id="ARBA00004127"/>
    </source>
</evidence>